<dbReference type="GO" id="GO:0016853">
    <property type="term" value="F:isomerase activity"/>
    <property type="evidence" value="ECO:0007669"/>
    <property type="project" value="UniProtKB-KW"/>
</dbReference>
<keyword evidence="1" id="KW-0413">Isomerase</keyword>
<evidence type="ECO:0000313" key="2">
    <source>
        <dbReference type="Proteomes" id="UP000266005"/>
    </source>
</evidence>
<organism evidence="1 2">
    <name type="scientific">Pontibacter oryzae</name>
    <dbReference type="NCBI Taxonomy" id="2304593"/>
    <lineage>
        <taxon>Bacteria</taxon>
        <taxon>Pseudomonadati</taxon>
        <taxon>Bacteroidota</taxon>
        <taxon>Cytophagia</taxon>
        <taxon>Cytophagales</taxon>
        <taxon>Hymenobacteraceae</taxon>
        <taxon>Pontibacter</taxon>
    </lineage>
</organism>
<dbReference type="EMBL" id="QWGE01000005">
    <property type="protein sequence ID" value="RIJ34464.1"/>
    <property type="molecule type" value="Genomic_DNA"/>
</dbReference>
<proteinExistence type="predicted"/>
<dbReference type="RefSeq" id="WP_119433324.1">
    <property type="nucleotide sequence ID" value="NZ_QWGE01000005.1"/>
</dbReference>
<name>A0A399RW03_9BACT</name>
<evidence type="ECO:0000313" key="1">
    <source>
        <dbReference type="EMBL" id="RIJ34464.1"/>
    </source>
</evidence>
<dbReference type="Proteomes" id="UP000266005">
    <property type="component" value="Unassembled WGS sequence"/>
</dbReference>
<keyword evidence="2" id="KW-1185">Reference proteome</keyword>
<dbReference type="NCBIfam" id="NF035939">
    <property type="entry name" value="TIM_EboE"/>
    <property type="match status" value="1"/>
</dbReference>
<dbReference type="SUPFAM" id="SSF51658">
    <property type="entry name" value="Xylose isomerase-like"/>
    <property type="match status" value="1"/>
</dbReference>
<sequence>MYLDQGYHLSYCTNIHPGESWADTFQNLKSYLPPLKKELSPDKPFGIGLRLSNKASEELLETGQLQAFKQWLQAQGLYVFTMNGFPYGGFHHQEVKDKVHEPDWTHQDRLNYTLRLAQILAQILPEGIEGGISTSPLSYKPWLLGAEEQKRKSTYAQAAKHLVQLVEELMTLQQETGKTIHIDLEPEPDGLLENSNEVINFYQEWLLPVAYQQLADNDRLNLSKEQVHEAVYTHLQLCYDVCHFALAYEKPSEAFAKLKHAGIKIGKIQLSAALKTQLPEDVETRGEIAETMATFAESTYLHQVVERDANGTLTQYPDLTFALQHIRKPNAVEWRTHFHVPLFTDEYHMLHSTQDDVAEVLRLLQQNNVTKHLEIETYTWDVLPEDLKKDLSVSIRRELEWVLEHINKTHDAENSSSGHSRTHPLADR</sequence>
<dbReference type="Gene3D" id="3.20.20.150">
    <property type="entry name" value="Divalent-metal-dependent TIM barrel enzymes"/>
    <property type="match status" value="1"/>
</dbReference>
<gene>
    <name evidence="1" type="ORF">D1627_16260</name>
</gene>
<dbReference type="AlphaFoldDB" id="A0A399RW03"/>
<reference evidence="2" key="1">
    <citation type="submission" date="2018-08" db="EMBL/GenBank/DDBJ databases">
        <title>Mucilaginibacter sp. MYSH2.</title>
        <authorList>
            <person name="Seo T."/>
        </authorList>
    </citation>
    <scope>NUCLEOTIDE SEQUENCE [LARGE SCALE GENOMIC DNA]</scope>
    <source>
        <strain evidence="2">KIRAN</strain>
    </source>
</reference>
<comment type="caution">
    <text evidence="1">The sequence shown here is derived from an EMBL/GenBank/DDBJ whole genome shotgun (WGS) entry which is preliminary data.</text>
</comment>
<dbReference type="InterPro" id="IPR036237">
    <property type="entry name" value="Xyl_isomerase-like_sf"/>
</dbReference>
<accession>A0A399RW03</accession>
<dbReference type="OrthoDB" id="9785907at2"/>
<protein>
    <submittedName>
        <fullName evidence="1">Xylose isomerase</fullName>
    </submittedName>
</protein>